<evidence type="ECO:0008006" key="3">
    <source>
        <dbReference type="Google" id="ProtNLM"/>
    </source>
</evidence>
<keyword evidence="2" id="KW-1185">Reference proteome</keyword>
<accession>A0ABW1ZZY1</accession>
<evidence type="ECO:0000313" key="2">
    <source>
        <dbReference type="Proteomes" id="UP001596422"/>
    </source>
</evidence>
<organism evidence="1 2">
    <name type="scientific">Marinobacterium aestuariivivens</name>
    <dbReference type="NCBI Taxonomy" id="1698799"/>
    <lineage>
        <taxon>Bacteria</taxon>
        <taxon>Pseudomonadati</taxon>
        <taxon>Pseudomonadota</taxon>
        <taxon>Gammaproteobacteria</taxon>
        <taxon>Oceanospirillales</taxon>
        <taxon>Oceanospirillaceae</taxon>
        <taxon>Marinobacterium</taxon>
    </lineage>
</organism>
<dbReference type="RefSeq" id="WP_379909269.1">
    <property type="nucleotide sequence ID" value="NZ_JBHSWE010000001.1"/>
</dbReference>
<evidence type="ECO:0000313" key="1">
    <source>
        <dbReference type="EMBL" id="MFC6670768.1"/>
    </source>
</evidence>
<name>A0ABW1ZZY1_9GAMM</name>
<reference evidence="2" key="1">
    <citation type="journal article" date="2019" name="Int. J. Syst. Evol. Microbiol.">
        <title>The Global Catalogue of Microorganisms (GCM) 10K type strain sequencing project: providing services to taxonomists for standard genome sequencing and annotation.</title>
        <authorList>
            <consortium name="The Broad Institute Genomics Platform"/>
            <consortium name="The Broad Institute Genome Sequencing Center for Infectious Disease"/>
            <person name="Wu L."/>
            <person name="Ma J."/>
        </authorList>
    </citation>
    <scope>NUCLEOTIDE SEQUENCE [LARGE SCALE GENOMIC DNA]</scope>
    <source>
        <strain evidence="2">NBRC 111756</strain>
    </source>
</reference>
<comment type="caution">
    <text evidence="1">The sequence shown here is derived from an EMBL/GenBank/DDBJ whole genome shotgun (WGS) entry which is preliminary data.</text>
</comment>
<gene>
    <name evidence="1" type="ORF">ACFQDL_12325</name>
</gene>
<dbReference type="Proteomes" id="UP001596422">
    <property type="component" value="Unassembled WGS sequence"/>
</dbReference>
<protein>
    <recommendedName>
        <fullName evidence="3">Resolvase/invertase-type recombinase catalytic domain-containing protein</fullName>
    </recommendedName>
</protein>
<proteinExistence type="predicted"/>
<dbReference type="EMBL" id="JBHSWE010000001">
    <property type="protein sequence ID" value="MFC6670768.1"/>
    <property type="molecule type" value="Genomic_DNA"/>
</dbReference>
<sequence>MEFATQLELNVRAGAPIVQIISYETLRIQACCQRVAGSLGYEFYIWNRTQGLRHCKSSSQSTEDYRQPHEIFEWLDEQVQQQEKVLLLLEDFHPDLADNQLETISRLRNFAISVAKRKCRTAASSSHSPCRFCRRNWKRKYRCWKCRCRASVS</sequence>